<dbReference type="InterPro" id="IPR013217">
    <property type="entry name" value="Methyltransf_12"/>
</dbReference>
<dbReference type="Proteomes" id="UP000612282">
    <property type="component" value="Unassembled WGS sequence"/>
</dbReference>
<protein>
    <recommendedName>
        <fullName evidence="1">Methyltransferase type 12 domain-containing protein</fullName>
    </recommendedName>
</protein>
<evidence type="ECO:0000259" key="1">
    <source>
        <dbReference type="Pfam" id="PF08242"/>
    </source>
</evidence>
<name>A0ABQ3XSD1_9ACTN</name>
<dbReference type="Pfam" id="PF08242">
    <property type="entry name" value="Methyltransf_12"/>
    <property type="match status" value="1"/>
</dbReference>
<sequence length="325" mass="34993">MAEFDIRAGELCREFARTACPGSPEPGLSAAMTALRRSAAPQAAPGLALIDRILAEDESSGRAAGVNERSAPAIEDPMFRMLERCWVALPDFVSGRRTGVDLVFPQGDRRLWADLQAHSHHMSSYARLAVEAMLRLAPAGARILELGAGSGALTAEYVRRAENAAPSRYVMTDISPTFLRDARRRFTPGWMAYAPFDFTRPAAEQSLPPGRFDIVAGANAMHCAADVEAALLHSWSLVAPGGYLVLTEGARPADGRVWRPELIFALLPGWGQVSLGPHRADIGFLRPDEWSALVGRLPGATSVTLAIGHSTSQIIGSLVIARRHP</sequence>
<reference evidence="2 3" key="1">
    <citation type="submission" date="2021-01" db="EMBL/GenBank/DDBJ databases">
        <title>Whole genome shotgun sequence of Actinoplanes couchii NBRC 106145.</title>
        <authorList>
            <person name="Komaki H."/>
            <person name="Tamura T."/>
        </authorList>
    </citation>
    <scope>NUCLEOTIDE SEQUENCE [LARGE SCALE GENOMIC DNA]</scope>
    <source>
        <strain evidence="2 3">NBRC 106145</strain>
    </source>
</reference>
<evidence type="ECO:0000313" key="3">
    <source>
        <dbReference type="Proteomes" id="UP000612282"/>
    </source>
</evidence>
<feature type="domain" description="Methyltransferase type 12" evidence="1">
    <location>
        <begin position="144"/>
        <end position="244"/>
    </location>
</feature>
<proteinExistence type="predicted"/>
<dbReference type="SUPFAM" id="SSF53335">
    <property type="entry name" value="S-adenosyl-L-methionine-dependent methyltransferases"/>
    <property type="match status" value="1"/>
</dbReference>
<accession>A0ABQ3XSD1</accession>
<dbReference type="RefSeq" id="WP_203809349.1">
    <property type="nucleotide sequence ID" value="NZ_BAAAQE010000104.1"/>
</dbReference>
<dbReference type="Gene3D" id="3.40.50.150">
    <property type="entry name" value="Vaccinia Virus protein VP39"/>
    <property type="match status" value="1"/>
</dbReference>
<keyword evidence="3" id="KW-1185">Reference proteome</keyword>
<gene>
    <name evidence="2" type="ORF">Aco03nite_098130</name>
</gene>
<dbReference type="InterPro" id="IPR029063">
    <property type="entry name" value="SAM-dependent_MTases_sf"/>
</dbReference>
<dbReference type="CDD" id="cd02440">
    <property type="entry name" value="AdoMet_MTases"/>
    <property type="match status" value="1"/>
</dbReference>
<organism evidence="2 3">
    <name type="scientific">Actinoplanes couchii</name>
    <dbReference type="NCBI Taxonomy" id="403638"/>
    <lineage>
        <taxon>Bacteria</taxon>
        <taxon>Bacillati</taxon>
        <taxon>Actinomycetota</taxon>
        <taxon>Actinomycetes</taxon>
        <taxon>Micromonosporales</taxon>
        <taxon>Micromonosporaceae</taxon>
        <taxon>Actinoplanes</taxon>
    </lineage>
</organism>
<dbReference type="EMBL" id="BOMG01000126">
    <property type="protein sequence ID" value="GID61409.1"/>
    <property type="molecule type" value="Genomic_DNA"/>
</dbReference>
<evidence type="ECO:0000313" key="2">
    <source>
        <dbReference type="EMBL" id="GID61409.1"/>
    </source>
</evidence>
<comment type="caution">
    <text evidence="2">The sequence shown here is derived from an EMBL/GenBank/DDBJ whole genome shotgun (WGS) entry which is preliminary data.</text>
</comment>
<dbReference type="InterPro" id="IPR050508">
    <property type="entry name" value="Methyltransf_Superfamily"/>
</dbReference>
<dbReference type="PANTHER" id="PTHR42912">
    <property type="entry name" value="METHYLTRANSFERASE"/>
    <property type="match status" value="1"/>
</dbReference>